<keyword evidence="1" id="KW-1133">Transmembrane helix</keyword>
<dbReference type="InParanoid" id="A0A369JXL6"/>
<dbReference type="EMBL" id="LUEZ02000029">
    <property type="protein sequence ID" value="RDB26508.1"/>
    <property type="molecule type" value="Genomic_DNA"/>
</dbReference>
<evidence type="ECO:0000256" key="1">
    <source>
        <dbReference type="SAM" id="Phobius"/>
    </source>
</evidence>
<feature type="non-terminal residue" evidence="2">
    <location>
        <position position="1"/>
    </location>
</feature>
<dbReference type="Proteomes" id="UP000076154">
    <property type="component" value="Unassembled WGS sequence"/>
</dbReference>
<keyword evidence="1" id="KW-0472">Membrane</keyword>
<comment type="caution">
    <text evidence="2">The sequence shown here is derived from an EMBL/GenBank/DDBJ whole genome shotgun (WGS) entry which is preliminary data.</text>
</comment>
<feature type="transmembrane region" description="Helical" evidence="1">
    <location>
        <begin position="20"/>
        <end position="39"/>
    </location>
</feature>
<keyword evidence="3" id="KW-1185">Reference proteome</keyword>
<protein>
    <submittedName>
        <fullName evidence="2">Uncharacterized protein</fullName>
    </submittedName>
</protein>
<dbReference type="AlphaFoldDB" id="A0A369JXL6"/>
<gene>
    <name evidence="2" type="ORF">Hypma_005609</name>
</gene>
<reference evidence="2" key="1">
    <citation type="submission" date="2018-04" db="EMBL/GenBank/DDBJ databases">
        <title>Whole genome sequencing of Hypsizygus marmoreus.</title>
        <authorList>
            <person name="Choi I.-G."/>
            <person name="Min B."/>
            <person name="Kim J.-G."/>
            <person name="Kim S."/>
            <person name="Oh Y.-L."/>
            <person name="Kong W.-S."/>
            <person name="Park H."/>
            <person name="Jeong J."/>
            <person name="Song E.-S."/>
        </authorList>
    </citation>
    <scope>NUCLEOTIDE SEQUENCE [LARGE SCALE GENOMIC DNA]</scope>
    <source>
        <strain evidence="2">51987-8</strain>
    </source>
</reference>
<feature type="transmembrane region" description="Helical" evidence="1">
    <location>
        <begin position="51"/>
        <end position="74"/>
    </location>
</feature>
<name>A0A369JXL6_HYPMA</name>
<sequence length="142" mass="15685">ILLSYGFGPALGSSDSHTQVLHAIMPSTGAFIYCLYSYVKLKEQCISRSDLSSFPMLSVNLLCVCIHFLLQLAILHMEVAYSYQSRPNSPIGLVGLIGPIANSNDNRPHFFRHTVSSPPHENVPAPFPILVFMRWNSGGTHL</sequence>
<organism evidence="2 3">
    <name type="scientific">Hypsizygus marmoreus</name>
    <name type="common">White beech mushroom</name>
    <name type="synonym">Agaricus marmoreus</name>
    <dbReference type="NCBI Taxonomy" id="39966"/>
    <lineage>
        <taxon>Eukaryota</taxon>
        <taxon>Fungi</taxon>
        <taxon>Dikarya</taxon>
        <taxon>Basidiomycota</taxon>
        <taxon>Agaricomycotina</taxon>
        <taxon>Agaricomycetes</taxon>
        <taxon>Agaricomycetidae</taxon>
        <taxon>Agaricales</taxon>
        <taxon>Tricholomatineae</taxon>
        <taxon>Lyophyllaceae</taxon>
        <taxon>Hypsizygus</taxon>
    </lineage>
</organism>
<proteinExistence type="predicted"/>
<evidence type="ECO:0000313" key="3">
    <source>
        <dbReference type="Proteomes" id="UP000076154"/>
    </source>
</evidence>
<accession>A0A369JXL6</accession>
<evidence type="ECO:0000313" key="2">
    <source>
        <dbReference type="EMBL" id="RDB26508.1"/>
    </source>
</evidence>
<keyword evidence="1" id="KW-0812">Transmembrane</keyword>